<gene>
    <name evidence="1" type="ORF">SK3146_04327</name>
</gene>
<keyword evidence="2" id="KW-1185">Reference proteome</keyword>
<organism evidence="1 2">
    <name type="scientific">Paenibacillus konkukensis</name>
    <dbReference type="NCBI Taxonomy" id="2020716"/>
    <lineage>
        <taxon>Bacteria</taxon>
        <taxon>Bacillati</taxon>
        <taxon>Bacillota</taxon>
        <taxon>Bacilli</taxon>
        <taxon>Bacillales</taxon>
        <taxon>Paenibacillaceae</taxon>
        <taxon>Paenibacillus</taxon>
    </lineage>
</organism>
<dbReference type="Proteomes" id="UP001057134">
    <property type="component" value="Chromosome"/>
</dbReference>
<reference evidence="1" key="1">
    <citation type="submission" date="2018-02" db="EMBL/GenBank/DDBJ databases">
        <authorList>
            <person name="Kim S.-K."/>
            <person name="Jung H.-I."/>
            <person name="Lee S.-W."/>
        </authorList>
    </citation>
    <scope>NUCLEOTIDE SEQUENCE</scope>
    <source>
        <strain evidence="1">SK3146</strain>
    </source>
</reference>
<proteinExistence type="predicted"/>
<sequence length="35" mass="4016">MYVGLLQQAHGMHPLPNMVIVSKYELDEKSPSVFR</sequence>
<evidence type="ECO:0000313" key="2">
    <source>
        <dbReference type="Proteomes" id="UP001057134"/>
    </source>
</evidence>
<protein>
    <submittedName>
        <fullName evidence="1">Uncharacterized protein</fullName>
    </submittedName>
</protein>
<name>A0ABY4RRA0_9BACL</name>
<dbReference type="EMBL" id="CP027059">
    <property type="protein sequence ID" value="UQZ85044.1"/>
    <property type="molecule type" value="Genomic_DNA"/>
</dbReference>
<accession>A0ABY4RRA0</accession>
<evidence type="ECO:0000313" key="1">
    <source>
        <dbReference type="EMBL" id="UQZ85044.1"/>
    </source>
</evidence>
<reference evidence="1" key="2">
    <citation type="journal article" date="2021" name="J Anim Sci Technol">
        <title>Complete genome sequence of Paenibacillus konkukensis sp. nov. SK3146 as a potential probiotic strain.</title>
        <authorList>
            <person name="Jung H.I."/>
            <person name="Park S."/>
            <person name="Niu K.M."/>
            <person name="Lee S.W."/>
            <person name="Kothari D."/>
            <person name="Yi K.J."/>
            <person name="Kim S.K."/>
        </authorList>
    </citation>
    <scope>NUCLEOTIDE SEQUENCE</scope>
    <source>
        <strain evidence="1">SK3146</strain>
    </source>
</reference>